<evidence type="ECO:0000313" key="1">
    <source>
        <dbReference type="EMBL" id="MCM2560747.1"/>
    </source>
</evidence>
<organism evidence="1 2">
    <name type="scientific">Lutimaribacter degradans</name>
    <dbReference type="NCBI Taxonomy" id="2945989"/>
    <lineage>
        <taxon>Bacteria</taxon>
        <taxon>Pseudomonadati</taxon>
        <taxon>Pseudomonadota</taxon>
        <taxon>Alphaproteobacteria</taxon>
        <taxon>Rhodobacterales</taxon>
        <taxon>Roseobacteraceae</taxon>
        <taxon>Lutimaribacter</taxon>
    </lineage>
</organism>
<proteinExistence type="predicted"/>
<evidence type="ECO:0000313" key="2">
    <source>
        <dbReference type="Proteomes" id="UP001203036"/>
    </source>
</evidence>
<reference evidence="1" key="1">
    <citation type="submission" date="2022-06" db="EMBL/GenBank/DDBJ databases">
        <title>Lutimaribacter sp. EGI FJ00013, a novel bacterium isolated from a salt lake sediment enrichment.</title>
        <authorList>
            <person name="Gao L."/>
            <person name="Fang B.-Z."/>
            <person name="Li W.-J."/>
        </authorList>
    </citation>
    <scope>NUCLEOTIDE SEQUENCE</scope>
    <source>
        <strain evidence="1">EGI FJ00013</strain>
    </source>
</reference>
<sequence length="217" mass="23774">MPADADSPDERFQSLREGSTDAQAVQAYYDDWAENYDSTLSDWNYRAPQDACDLLVPHLPEGARILDVGCGTGLMGDALRARGDYVLDGVDISGRSLAVAVQRGSYAELVQHDLQQLPLPFGDDAVDAAVSVGVLTYVDAAEPLMRDLCRIVCGGGAIAFTQRDDLWATRRFPDMLKRLEDEGLWQVAHVSEPRAYLPGNDDFGDEIKVIHTLCKVA</sequence>
<gene>
    <name evidence="1" type="ORF">M8744_01190</name>
</gene>
<comment type="caution">
    <text evidence="1">The sequence shown here is derived from an EMBL/GenBank/DDBJ whole genome shotgun (WGS) entry which is preliminary data.</text>
</comment>
<keyword evidence="2" id="KW-1185">Reference proteome</keyword>
<accession>A0ACC5ZR53</accession>
<dbReference type="Proteomes" id="UP001203036">
    <property type="component" value="Unassembled WGS sequence"/>
</dbReference>
<keyword evidence="1" id="KW-0808">Transferase</keyword>
<dbReference type="EMBL" id="JAMQGO010000001">
    <property type="protein sequence ID" value="MCM2560747.1"/>
    <property type="molecule type" value="Genomic_DNA"/>
</dbReference>
<protein>
    <submittedName>
        <fullName evidence="1">Methyltransferase domain-containing protein</fullName>
    </submittedName>
</protein>
<keyword evidence="1" id="KW-0489">Methyltransferase</keyword>
<name>A0ACC5ZR53_9RHOB</name>